<sequence>MNYNAAELRQKLDEEIAGLGRRLQTLRAQRNRLAPIYRLPIETMSHIFLSAYNGIHTRQPLTLSSVSREWRELALDLPELWSRIDGDLKLEHIPAYMARSRRKPLQVFLDNLDPNHTSTISTILREFPRMQAMAISGSPAEDLLSGSSPLWKIKAPILEKLSIERFSIRRSMFSGCVPLLSQLILTDCHFTWNSLPAFPQLKSLSIIRPQDKIALKDFLQRLHSMPLLDHVQTADALTGTLTDPSLFQLPNLTSIQLEAENCGIVAEMLQALVLPRIHRLILRLEDSDPQDQLAILDALNQRTSFVTSPVRLLNVKAREDYCGYAIEGELISAELQFNYTPPTEDDIYQFLLRFNLKNLQDLRLDFANIEEVEGDDPILWELLGESVGLQRIVVRNIPVGSLATYLSAENGKFDVLLNYLSHLFEEKWTSLPQLTELIILRPEQCSCVDAENLRAISQYLSIRQECGHELESLTVASQHPLPKALKNALRNSVGQFYLPTHDIKTDMDDLF</sequence>
<keyword evidence="2" id="KW-1185">Reference proteome</keyword>
<evidence type="ECO:0000313" key="1">
    <source>
        <dbReference type="EMBL" id="TFK66994.1"/>
    </source>
</evidence>
<dbReference type="EMBL" id="ML208388">
    <property type="protein sequence ID" value="TFK66994.1"/>
    <property type="molecule type" value="Genomic_DNA"/>
</dbReference>
<reference evidence="1 2" key="1">
    <citation type="journal article" date="2019" name="Nat. Ecol. Evol.">
        <title>Megaphylogeny resolves global patterns of mushroom evolution.</title>
        <authorList>
            <person name="Varga T."/>
            <person name="Krizsan K."/>
            <person name="Foldi C."/>
            <person name="Dima B."/>
            <person name="Sanchez-Garcia M."/>
            <person name="Sanchez-Ramirez S."/>
            <person name="Szollosi G.J."/>
            <person name="Szarkandi J.G."/>
            <person name="Papp V."/>
            <person name="Albert L."/>
            <person name="Andreopoulos W."/>
            <person name="Angelini C."/>
            <person name="Antonin V."/>
            <person name="Barry K.W."/>
            <person name="Bougher N.L."/>
            <person name="Buchanan P."/>
            <person name="Buyck B."/>
            <person name="Bense V."/>
            <person name="Catcheside P."/>
            <person name="Chovatia M."/>
            <person name="Cooper J."/>
            <person name="Damon W."/>
            <person name="Desjardin D."/>
            <person name="Finy P."/>
            <person name="Geml J."/>
            <person name="Haridas S."/>
            <person name="Hughes K."/>
            <person name="Justo A."/>
            <person name="Karasinski D."/>
            <person name="Kautmanova I."/>
            <person name="Kiss B."/>
            <person name="Kocsube S."/>
            <person name="Kotiranta H."/>
            <person name="LaButti K.M."/>
            <person name="Lechner B.E."/>
            <person name="Liimatainen K."/>
            <person name="Lipzen A."/>
            <person name="Lukacs Z."/>
            <person name="Mihaltcheva S."/>
            <person name="Morgado L.N."/>
            <person name="Niskanen T."/>
            <person name="Noordeloos M.E."/>
            <person name="Ohm R.A."/>
            <person name="Ortiz-Santana B."/>
            <person name="Ovrebo C."/>
            <person name="Racz N."/>
            <person name="Riley R."/>
            <person name="Savchenko A."/>
            <person name="Shiryaev A."/>
            <person name="Soop K."/>
            <person name="Spirin V."/>
            <person name="Szebenyi C."/>
            <person name="Tomsovsky M."/>
            <person name="Tulloss R.E."/>
            <person name="Uehling J."/>
            <person name="Grigoriev I.V."/>
            <person name="Vagvolgyi C."/>
            <person name="Papp T."/>
            <person name="Martin F.M."/>
            <person name="Miettinen O."/>
            <person name="Hibbett D.S."/>
            <person name="Nagy L.G."/>
        </authorList>
    </citation>
    <scope>NUCLEOTIDE SEQUENCE [LARGE SCALE GENOMIC DNA]</scope>
    <source>
        <strain evidence="1 2">NL-1719</strain>
    </source>
</reference>
<evidence type="ECO:0000313" key="2">
    <source>
        <dbReference type="Proteomes" id="UP000308600"/>
    </source>
</evidence>
<accession>A0ACD3AP12</accession>
<dbReference type="Proteomes" id="UP000308600">
    <property type="component" value="Unassembled WGS sequence"/>
</dbReference>
<gene>
    <name evidence="1" type="ORF">BDN72DRAFT_899344</name>
</gene>
<organism evidence="1 2">
    <name type="scientific">Pluteus cervinus</name>
    <dbReference type="NCBI Taxonomy" id="181527"/>
    <lineage>
        <taxon>Eukaryota</taxon>
        <taxon>Fungi</taxon>
        <taxon>Dikarya</taxon>
        <taxon>Basidiomycota</taxon>
        <taxon>Agaricomycotina</taxon>
        <taxon>Agaricomycetes</taxon>
        <taxon>Agaricomycetidae</taxon>
        <taxon>Agaricales</taxon>
        <taxon>Pluteineae</taxon>
        <taxon>Pluteaceae</taxon>
        <taxon>Pluteus</taxon>
    </lineage>
</organism>
<protein>
    <submittedName>
        <fullName evidence="1">Uncharacterized protein</fullName>
    </submittedName>
</protein>
<name>A0ACD3AP12_9AGAR</name>
<proteinExistence type="predicted"/>